<name>A0A1I1IY22_9BACT</name>
<evidence type="ECO:0000313" key="4">
    <source>
        <dbReference type="Proteomes" id="UP000199514"/>
    </source>
</evidence>
<evidence type="ECO:0000256" key="1">
    <source>
        <dbReference type="SAM" id="MobiDB-lite"/>
    </source>
</evidence>
<dbReference type="RefSeq" id="WP_091511497.1">
    <property type="nucleotide sequence ID" value="NZ_FOLE01000005.1"/>
</dbReference>
<organism evidence="3 4">
    <name type="scientific">Flexibacter flexilis DSM 6793</name>
    <dbReference type="NCBI Taxonomy" id="927664"/>
    <lineage>
        <taxon>Bacteria</taxon>
        <taxon>Pseudomonadati</taxon>
        <taxon>Bacteroidota</taxon>
        <taxon>Cytophagia</taxon>
        <taxon>Cytophagales</taxon>
        <taxon>Flexibacteraceae</taxon>
        <taxon>Flexibacter</taxon>
    </lineage>
</organism>
<keyword evidence="2" id="KW-0732">Signal</keyword>
<feature type="signal peptide" evidence="2">
    <location>
        <begin position="1"/>
        <end position="22"/>
    </location>
</feature>
<proteinExistence type="predicted"/>
<accession>A0A1I1IY22</accession>
<reference evidence="3 4" key="1">
    <citation type="submission" date="2016-10" db="EMBL/GenBank/DDBJ databases">
        <authorList>
            <person name="de Groot N.N."/>
        </authorList>
    </citation>
    <scope>NUCLEOTIDE SEQUENCE [LARGE SCALE GENOMIC DNA]</scope>
    <source>
        <strain evidence="3 4">DSM 6793</strain>
    </source>
</reference>
<feature type="chain" id="PRO_5011761430" description="DUF4197 domain-containing protein" evidence="2">
    <location>
        <begin position="23"/>
        <end position="273"/>
    </location>
</feature>
<keyword evidence="4" id="KW-1185">Reference proteome</keyword>
<evidence type="ECO:0008006" key="5">
    <source>
        <dbReference type="Google" id="ProtNLM"/>
    </source>
</evidence>
<gene>
    <name evidence="3" type="ORF">SAMN05421780_10559</name>
</gene>
<dbReference type="EMBL" id="FOLE01000005">
    <property type="protein sequence ID" value="SFC38583.1"/>
    <property type="molecule type" value="Genomic_DNA"/>
</dbReference>
<dbReference type="InterPro" id="IPR025245">
    <property type="entry name" value="DUF4197"/>
</dbReference>
<dbReference type="AlphaFoldDB" id="A0A1I1IY22"/>
<sequence>MKRITMAAALLVTSAAATQAQKIDFNKIKDKATEVIKGTSTSGSSTTTTTTTTTSTSTASSVLGSVFSIGSLSESDVASALKEALKVGSKNASSQLSLTDGFNKNLNVRIPFPEDAQRVATKLRKMGLGKKVDEFETTLNRAAEKAVPQAVDIFGNAITSMSITDAKNILQGSNDAATQYLQGKTTDQLYTAFYPYISQTLKSTGATSKWTDITKLYNKIPGVKKVETDLGKYTTNKALKGMFTVVAGEELKIRQDPQARVTDLLQKVFGAKK</sequence>
<feature type="compositionally biased region" description="Low complexity" evidence="1">
    <location>
        <begin position="39"/>
        <end position="56"/>
    </location>
</feature>
<dbReference type="Pfam" id="PF13852">
    <property type="entry name" value="DUF4197"/>
    <property type="match status" value="1"/>
</dbReference>
<feature type="region of interest" description="Disordered" evidence="1">
    <location>
        <begin position="37"/>
        <end position="56"/>
    </location>
</feature>
<dbReference type="OrthoDB" id="5292580at2"/>
<evidence type="ECO:0000256" key="2">
    <source>
        <dbReference type="SAM" id="SignalP"/>
    </source>
</evidence>
<evidence type="ECO:0000313" key="3">
    <source>
        <dbReference type="EMBL" id="SFC38583.1"/>
    </source>
</evidence>
<dbReference type="Proteomes" id="UP000199514">
    <property type="component" value="Unassembled WGS sequence"/>
</dbReference>
<dbReference type="STRING" id="927664.SAMN05421780_10559"/>
<protein>
    <recommendedName>
        <fullName evidence="5">DUF4197 domain-containing protein</fullName>
    </recommendedName>
</protein>